<reference evidence="2 3" key="1">
    <citation type="submission" date="2015-09" db="EMBL/GenBank/DDBJ databases">
        <title>Sorangium comparison.</title>
        <authorList>
            <person name="Zaburannyi N."/>
            <person name="Bunk B."/>
            <person name="Overmann J."/>
            <person name="Mueller R."/>
        </authorList>
    </citation>
    <scope>NUCLEOTIDE SEQUENCE [LARGE SCALE GENOMIC DNA]</scope>
    <source>
        <strain evidence="2 3">So ceGT47</strain>
    </source>
</reference>
<dbReference type="AlphaFoldDB" id="A0A4P2QD58"/>
<dbReference type="InterPro" id="IPR000182">
    <property type="entry name" value="GNAT_dom"/>
</dbReference>
<proteinExistence type="predicted"/>
<dbReference type="InterPro" id="IPR016181">
    <property type="entry name" value="Acyl_CoA_acyltransferase"/>
</dbReference>
<evidence type="ECO:0000313" key="2">
    <source>
        <dbReference type="EMBL" id="AUX27700.1"/>
    </source>
</evidence>
<dbReference type="Gene3D" id="3.40.630.30">
    <property type="match status" value="1"/>
</dbReference>
<dbReference type="SUPFAM" id="SSF55729">
    <property type="entry name" value="Acyl-CoA N-acyltransferases (Nat)"/>
    <property type="match status" value="1"/>
</dbReference>
<evidence type="ECO:0000313" key="3">
    <source>
        <dbReference type="Proteomes" id="UP000295781"/>
    </source>
</evidence>
<name>A0A4P2QD58_SORCE</name>
<dbReference type="OrthoDB" id="9804153at2"/>
<accession>A0A4P2QD58</accession>
<dbReference type="EMBL" id="CP012670">
    <property type="protein sequence ID" value="AUX27700.1"/>
    <property type="molecule type" value="Genomic_DNA"/>
</dbReference>
<dbReference type="RefSeq" id="WP_129356147.1">
    <property type="nucleotide sequence ID" value="NZ_CP012670.1"/>
</dbReference>
<evidence type="ECO:0000259" key="1">
    <source>
        <dbReference type="PROSITE" id="PS51186"/>
    </source>
</evidence>
<gene>
    <name evidence="2" type="ORF">SOCEGT47_082980</name>
</gene>
<dbReference type="Proteomes" id="UP000295781">
    <property type="component" value="Chromosome"/>
</dbReference>
<dbReference type="PROSITE" id="PS51186">
    <property type="entry name" value="GNAT"/>
    <property type="match status" value="1"/>
</dbReference>
<dbReference type="PANTHER" id="PTHR43792">
    <property type="entry name" value="GNAT FAMILY, PUTATIVE (AFU_ORTHOLOGUE AFUA_3G00765)-RELATED-RELATED"/>
    <property type="match status" value="1"/>
</dbReference>
<sequence length="187" mass="21447">MVSFDPFPVLSTPRLRLRAIEPGDAERILRIQSDPEVTRYFGRAPFSALAEAEQRIAVVLEGVRENTSIRWGISLKDSHELLGTAGFWRWNKPHRWSEIGFELLPAFWNRGIMTEALRAMLSFGFDRMDLHRVEAQLDPENRACMRVLERLGFAREGLLRQNWWYDGKCTDTAVYGLLRSDPAGPAA</sequence>
<dbReference type="PANTHER" id="PTHR43792:SF9">
    <property type="entry name" value="RIBOSOMAL-PROTEIN-ALANINE ACETYLTRANSFERASE"/>
    <property type="match status" value="1"/>
</dbReference>
<dbReference type="Pfam" id="PF13302">
    <property type="entry name" value="Acetyltransf_3"/>
    <property type="match status" value="1"/>
</dbReference>
<dbReference type="InterPro" id="IPR051531">
    <property type="entry name" value="N-acetyltransferase"/>
</dbReference>
<dbReference type="GO" id="GO:0008999">
    <property type="term" value="F:protein-N-terminal-alanine acetyltransferase activity"/>
    <property type="evidence" value="ECO:0007669"/>
    <property type="project" value="TreeGrafter"/>
</dbReference>
<protein>
    <recommendedName>
        <fullName evidence="1">N-acetyltransferase domain-containing protein</fullName>
    </recommendedName>
</protein>
<feature type="domain" description="N-acetyltransferase" evidence="1">
    <location>
        <begin position="15"/>
        <end position="181"/>
    </location>
</feature>
<dbReference type="CDD" id="cd04301">
    <property type="entry name" value="NAT_SF"/>
    <property type="match status" value="1"/>
</dbReference>
<dbReference type="GO" id="GO:0005737">
    <property type="term" value="C:cytoplasm"/>
    <property type="evidence" value="ECO:0007669"/>
    <property type="project" value="TreeGrafter"/>
</dbReference>
<organism evidence="2 3">
    <name type="scientific">Sorangium cellulosum</name>
    <name type="common">Polyangium cellulosum</name>
    <dbReference type="NCBI Taxonomy" id="56"/>
    <lineage>
        <taxon>Bacteria</taxon>
        <taxon>Pseudomonadati</taxon>
        <taxon>Myxococcota</taxon>
        <taxon>Polyangia</taxon>
        <taxon>Polyangiales</taxon>
        <taxon>Polyangiaceae</taxon>
        <taxon>Sorangium</taxon>
    </lineage>
</organism>